<sequence>MAATTRACGHAHATQPRADSGDPAGETDAAELVLRDLVDTLLQENRYGVADTVAACAGPRVDIAPLVRAEVWCTVPAGRGTLLFRGRDGGALQRYRLSRGPVWYVDPGEPPRVLAPDEVLTTLASSHGHLDEPAEQVAADLRVAVEHTAAAVPDRSAGLATPTPGEMLAGERLAATRCRPFHPTARAIVGWSVAELEQYGPGRGHPVALDWVAVRHEGLRYGTGTDAVWLARQLLDDRARGALSDAMVAAGLGAGEYAAIPVHPWQFDRVLPSVFGDEIAANDIIPLARSVGRFHPTSSLRTLAASPESEWHLKLPLGVETLGITRLLPPRELDNAQRAQATLRSILERDGRLASMVVLSEEHHWCTWGGDDEFADRPGQLAVQLRRYPRELLDDPGAVVLPMAALAAHEWDALAKTLAGAGFDAGDPAGFFRTLSEAFCALAFGFLRHGVVPELHGQNVLVELAGGNVRRFVLRDYDTLRICPEWMEMAGSPDPGYRTKGGGTPALALPGMRELAGYFQTLGVQVNLYSIIDAMTRYYGLDERVLWSRLRQAVRGCLDRIGLARSLATLLEAVLLREATWPSRQVLGPLLDRVRTPGMVMPAGAGHVPNPLLPRPAHQRGTGQPAADHLAEHAPWAMRAASSV</sequence>
<dbReference type="Pfam" id="PF04183">
    <property type="entry name" value="IucA_IucC"/>
    <property type="match status" value="1"/>
</dbReference>
<evidence type="ECO:0000313" key="7">
    <source>
        <dbReference type="Proteomes" id="UP000198348"/>
    </source>
</evidence>
<dbReference type="InterPro" id="IPR007310">
    <property type="entry name" value="Aerobactin_biosyn_IucA/IucC_N"/>
</dbReference>
<feature type="region of interest" description="Disordered" evidence="3">
    <location>
        <begin position="610"/>
        <end position="629"/>
    </location>
</feature>
<organism evidence="6 7">
    <name type="scientific">Haloechinothrix alba</name>
    <dbReference type="NCBI Taxonomy" id="664784"/>
    <lineage>
        <taxon>Bacteria</taxon>
        <taxon>Bacillati</taxon>
        <taxon>Actinomycetota</taxon>
        <taxon>Actinomycetes</taxon>
        <taxon>Pseudonocardiales</taxon>
        <taxon>Pseudonocardiaceae</taxon>
        <taxon>Haloechinothrix</taxon>
    </lineage>
</organism>
<gene>
    <name evidence="6" type="ORF">SAMN06265360_11733</name>
</gene>
<evidence type="ECO:0000256" key="3">
    <source>
        <dbReference type="SAM" id="MobiDB-lite"/>
    </source>
</evidence>
<dbReference type="GO" id="GO:0019290">
    <property type="term" value="P:siderophore biosynthetic process"/>
    <property type="evidence" value="ECO:0007669"/>
    <property type="project" value="InterPro"/>
</dbReference>
<dbReference type="Pfam" id="PF06276">
    <property type="entry name" value="FhuF"/>
    <property type="match status" value="1"/>
</dbReference>
<dbReference type="OrthoDB" id="495728at2"/>
<dbReference type="InterPro" id="IPR022770">
    <property type="entry name" value="IucA/IucC-like_C"/>
</dbReference>
<dbReference type="AlphaFoldDB" id="A0A238YTG5"/>
<proteinExistence type="inferred from homology"/>
<evidence type="ECO:0000256" key="1">
    <source>
        <dbReference type="ARBA" id="ARBA00004924"/>
    </source>
</evidence>
<dbReference type="Gene3D" id="1.10.510.40">
    <property type="match status" value="1"/>
</dbReference>
<evidence type="ECO:0000259" key="4">
    <source>
        <dbReference type="Pfam" id="PF04183"/>
    </source>
</evidence>
<dbReference type="GO" id="GO:0016881">
    <property type="term" value="F:acid-amino acid ligase activity"/>
    <property type="evidence" value="ECO:0007669"/>
    <property type="project" value="UniProtKB-ARBA"/>
</dbReference>
<dbReference type="PANTHER" id="PTHR34384:SF6">
    <property type="entry name" value="STAPHYLOFERRIN B SYNTHASE"/>
    <property type="match status" value="1"/>
</dbReference>
<dbReference type="EMBL" id="FZNW01000017">
    <property type="protein sequence ID" value="SNR74427.1"/>
    <property type="molecule type" value="Genomic_DNA"/>
</dbReference>
<feature type="domain" description="Aerobactin siderophore biosynthesis IucA/IucC-like C-terminal" evidence="5">
    <location>
        <begin position="446"/>
        <end position="594"/>
    </location>
</feature>
<comment type="similarity">
    <text evidence="2">Belongs to the IucA/IucC family.</text>
</comment>
<protein>
    <submittedName>
        <fullName evidence="6">Siderophore synthetase component</fullName>
    </submittedName>
</protein>
<dbReference type="PANTHER" id="PTHR34384">
    <property type="entry name" value="L-2,3-DIAMINOPROPANOATE--CITRATE LIGASE"/>
    <property type="match status" value="1"/>
</dbReference>
<dbReference type="InterPro" id="IPR037455">
    <property type="entry name" value="LucA/IucC-like"/>
</dbReference>
<evidence type="ECO:0000313" key="6">
    <source>
        <dbReference type="EMBL" id="SNR74427.1"/>
    </source>
</evidence>
<name>A0A238YTG5_9PSEU</name>
<keyword evidence="7" id="KW-1185">Reference proteome</keyword>
<reference evidence="6 7" key="1">
    <citation type="submission" date="2017-06" db="EMBL/GenBank/DDBJ databases">
        <authorList>
            <person name="Kim H.J."/>
            <person name="Triplett B.A."/>
        </authorList>
    </citation>
    <scope>NUCLEOTIDE SEQUENCE [LARGE SCALE GENOMIC DNA]</scope>
    <source>
        <strain evidence="6 7">DSM 45207</strain>
    </source>
</reference>
<evidence type="ECO:0000259" key="5">
    <source>
        <dbReference type="Pfam" id="PF06276"/>
    </source>
</evidence>
<feature type="region of interest" description="Disordered" evidence="3">
    <location>
        <begin position="1"/>
        <end position="25"/>
    </location>
</feature>
<evidence type="ECO:0000256" key="2">
    <source>
        <dbReference type="ARBA" id="ARBA00007832"/>
    </source>
</evidence>
<accession>A0A238YTG5</accession>
<dbReference type="RefSeq" id="WP_089302516.1">
    <property type="nucleotide sequence ID" value="NZ_FZNW01000017.1"/>
</dbReference>
<dbReference type="Proteomes" id="UP000198348">
    <property type="component" value="Unassembled WGS sequence"/>
</dbReference>
<feature type="domain" description="Aerobactin siderophore biosynthesis IucA/IucC N-terminal" evidence="4">
    <location>
        <begin position="177"/>
        <end position="407"/>
    </location>
</feature>
<comment type="pathway">
    <text evidence="1">Siderophore biosynthesis.</text>
</comment>